<dbReference type="Gene3D" id="1.50.10.20">
    <property type="match status" value="1"/>
</dbReference>
<dbReference type="Pfam" id="PF05147">
    <property type="entry name" value="LANC_like"/>
    <property type="match status" value="1"/>
</dbReference>
<dbReference type="EMBL" id="NMWT01000005">
    <property type="protein sequence ID" value="PLS29360.1"/>
    <property type="molecule type" value="Genomic_DNA"/>
</dbReference>
<dbReference type="RefSeq" id="WP_165784821.1">
    <property type="nucleotide sequence ID" value="NZ_NMWT01000005.1"/>
</dbReference>
<reference evidence="1 2" key="1">
    <citation type="submission" date="2017-07" db="EMBL/GenBank/DDBJ databases">
        <title>Bifidobacterium novel species.</title>
        <authorList>
            <person name="Lugli G.A."/>
            <person name="Milani C."/>
            <person name="Duranti S."/>
            <person name="Mangifesta M."/>
        </authorList>
    </citation>
    <scope>NUCLEOTIDE SEQUENCE [LARGE SCALE GENOMIC DNA]</scope>
    <source>
        <strain evidence="1 2">77</strain>
    </source>
</reference>
<gene>
    <name evidence="1" type="ORF">Uis4E_0556</name>
</gene>
<accession>A0A2N5J565</accession>
<dbReference type="PRINTS" id="PR01955">
    <property type="entry name" value="LANCFRANKIA"/>
</dbReference>
<dbReference type="AlphaFoldDB" id="A0A2N5J565"/>
<name>A0A2N5J565_9BIFI</name>
<dbReference type="CDD" id="cd04434">
    <property type="entry name" value="LanC_like"/>
    <property type="match status" value="1"/>
</dbReference>
<dbReference type="SMART" id="SM01260">
    <property type="entry name" value="LANC_like"/>
    <property type="match status" value="1"/>
</dbReference>
<dbReference type="SUPFAM" id="SSF158745">
    <property type="entry name" value="LanC-like"/>
    <property type="match status" value="1"/>
</dbReference>
<evidence type="ECO:0000313" key="1">
    <source>
        <dbReference type="EMBL" id="PLS29360.1"/>
    </source>
</evidence>
<comment type="caution">
    <text evidence="1">The sequence shown here is derived from an EMBL/GenBank/DDBJ whole genome shotgun (WGS) entry which is preliminary data.</text>
</comment>
<dbReference type="GO" id="GO:0031179">
    <property type="term" value="P:peptide modification"/>
    <property type="evidence" value="ECO:0007669"/>
    <property type="project" value="InterPro"/>
</dbReference>
<sequence length="458" mass="50975">MGKFIDKYGYEAGKAFPTKKAESNNDYLAAALRAELYLAYHQRNSVDGVYWLADDTDKVDLSLYRGVAGFSYFYLKLFKATGDAKYREIATESARYLIKHWRKVLDTPAHPGWFTETGKALYSGAAGIGFVLLDEYRELGEESLLQGAKDVAAWYVENAEGDDTLYWKDNPSLYFDAGVLLFLIQLYGVSPDETLKTVIGKAGEHLLKVGVRTTNGGLDFKVFTGVQPFTEPDFELGAAGTGYVLNRLYEFTGDVRYLDAAKDVALRLEEVRVPQSKGSAITYRIYDDGSIEKEGDKTVFYLGLCHGPAGTGRFYYELAKNTGDDSYRKTLVDLIDGLEALGAPERQSPGFWNTVNYCCGHAGLVHFFIGLYLADHDERWKNLAIRAGDVLLGSEEIQADGSSDWPIAFTRVEPDDFTRPLGYYDGAAGIAAVLLELYLLGKDEFAWPRFGDDPFPES</sequence>
<protein>
    <submittedName>
        <fullName evidence="1">Lanthionine synthetase C-like protein</fullName>
    </submittedName>
</protein>
<organism evidence="1 2">
    <name type="scientific">Bifidobacterium parmae</name>
    <dbReference type="NCBI Taxonomy" id="361854"/>
    <lineage>
        <taxon>Bacteria</taxon>
        <taxon>Bacillati</taxon>
        <taxon>Actinomycetota</taxon>
        <taxon>Actinomycetes</taxon>
        <taxon>Bifidobacteriales</taxon>
        <taxon>Bifidobacteriaceae</taxon>
        <taxon>Bifidobacterium</taxon>
    </lineage>
</organism>
<proteinExistence type="predicted"/>
<keyword evidence="2" id="KW-1185">Reference proteome</keyword>
<evidence type="ECO:0000313" key="2">
    <source>
        <dbReference type="Proteomes" id="UP000235034"/>
    </source>
</evidence>
<dbReference type="InterPro" id="IPR007822">
    <property type="entry name" value="LANC-like"/>
</dbReference>
<dbReference type="PRINTS" id="PR01950">
    <property type="entry name" value="LANCSUPER"/>
</dbReference>
<dbReference type="Proteomes" id="UP000235034">
    <property type="component" value="Unassembled WGS sequence"/>
</dbReference>